<dbReference type="Pfam" id="PF07332">
    <property type="entry name" value="Phage_holin_3_6"/>
    <property type="match status" value="1"/>
</dbReference>
<dbReference type="EMBL" id="JNVU01000009">
    <property type="protein sequence ID" value="KEI45816.1"/>
    <property type="molecule type" value="Genomic_DNA"/>
</dbReference>
<reference evidence="2 3" key="1">
    <citation type="submission" date="2014-06" db="EMBL/GenBank/DDBJ databases">
        <title>Saccharopolyspora rectivirgula DSM-43113 Genome sequencing.</title>
        <authorList>
            <person name="Barrera C."/>
            <person name="Millon L."/>
            <person name="Rognon B."/>
            <person name="Zaugg C."/>
            <person name="Monod M."/>
        </authorList>
    </citation>
    <scope>NUCLEOTIDE SEQUENCE [LARGE SCALE GENOMIC DNA]</scope>
    <source>
        <strain evidence="2 3">DSM 43113</strain>
    </source>
</reference>
<keyword evidence="3" id="KW-1185">Reference proteome</keyword>
<dbReference type="InterPro" id="IPR009937">
    <property type="entry name" value="Phage_holin_3_6"/>
</dbReference>
<protein>
    <submittedName>
        <fullName evidence="2">Membrane protein</fullName>
    </submittedName>
</protein>
<keyword evidence="1" id="KW-1133">Transmembrane helix</keyword>
<dbReference type="OrthoDB" id="4870234at2"/>
<keyword evidence="1" id="KW-0812">Transmembrane</keyword>
<organism evidence="2 3">
    <name type="scientific">Saccharopolyspora rectivirgula</name>
    <dbReference type="NCBI Taxonomy" id="28042"/>
    <lineage>
        <taxon>Bacteria</taxon>
        <taxon>Bacillati</taxon>
        <taxon>Actinomycetota</taxon>
        <taxon>Actinomycetes</taxon>
        <taxon>Pseudonocardiales</taxon>
        <taxon>Pseudonocardiaceae</taxon>
        <taxon>Saccharopolyspora</taxon>
    </lineage>
</organism>
<dbReference type="eggNOG" id="ENOG5032SHV">
    <property type="taxonomic scope" value="Bacteria"/>
</dbReference>
<comment type="caution">
    <text evidence="2">The sequence shown here is derived from an EMBL/GenBank/DDBJ whole genome shotgun (WGS) entry which is preliminary data.</text>
</comment>
<dbReference type="STRING" id="28042.GU90_02765"/>
<evidence type="ECO:0000313" key="2">
    <source>
        <dbReference type="EMBL" id="KEI45816.1"/>
    </source>
</evidence>
<dbReference type="AlphaFoldDB" id="A0A073B2M6"/>
<evidence type="ECO:0000256" key="1">
    <source>
        <dbReference type="SAM" id="Phobius"/>
    </source>
</evidence>
<gene>
    <name evidence="2" type="ORF">GU90_02765</name>
</gene>
<feature type="transmembrane region" description="Helical" evidence="1">
    <location>
        <begin position="87"/>
        <end position="108"/>
    </location>
</feature>
<proteinExistence type="predicted"/>
<name>A0A073B2M6_9PSEU</name>
<dbReference type="Proteomes" id="UP000031419">
    <property type="component" value="Unassembled WGS sequence"/>
</dbReference>
<keyword evidence="1" id="KW-0472">Membrane</keyword>
<sequence length="141" mass="15003">MTTTRVSPVHENELASRSTTQLISDLSDQLTRLIRAEMRLAQQEVSQKAKQAGMGVAMFGIAAVAGLFGLGTLIATAVIALDLVLPAWLSALIVAVLLLAVAGAAALLGRSRMQRSSPLIPQQTVGAAREDWSDIREAIRR</sequence>
<feature type="transmembrane region" description="Helical" evidence="1">
    <location>
        <begin position="56"/>
        <end position="81"/>
    </location>
</feature>
<accession>A0A073B2M6</accession>
<dbReference type="RefSeq" id="WP_029721315.1">
    <property type="nucleotide sequence ID" value="NZ_JAJUIW010000002.1"/>
</dbReference>
<evidence type="ECO:0000313" key="3">
    <source>
        <dbReference type="Proteomes" id="UP000031419"/>
    </source>
</evidence>